<evidence type="ECO:0000313" key="2">
    <source>
        <dbReference type="Proteomes" id="UP001055115"/>
    </source>
</evidence>
<gene>
    <name evidence="1" type="ORF">ColSpa_06688</name>
</gene>
<comment type="caution">
    <text evidence="1">The sequence shown here is derived from an EMBL/GenBank/DDBJ whole genome shotgun (WGS) entry which is preliminary data.</text>
</comment>
<organism evidence="1 2">
    <name type="scientific">Colletotrichum spaethianum</name>
    <dbReference type="NCBI Taxonomy" id="700344"/>
    <lineage>
        <taxon>Eukaryota</taxon>
        <taxon>Fungi</taxon>
        <taxon>Dikarya</taxon>
        <taxon>Ascomycota</taxon>
        <taxon>Pezizomycotina</taxon>
        <taxon>Sordariomycetes</taxon>
        <taxon>Hypocreomycetidae</taxon>
        <taxon>Glomerellales</taxon>
        <taxon>Glomerellaceae</taxon>
        <taxon>Colletotrichum</taxon>
        <taxon>Colletotrichum spaethianum species complex</taxon>
    </lineage>
</organism>
<accession>A0AA37NYS0</accession>
<dbReference type="GeneID" id="73327490"/>
<protein>
    <submittedName>
        <fullName evidence="1">Uncharacterized protein</fullName>
    </submittedName>
</protein>
<evidence type="ECO:0000313" key="1">
    <source>
        <dbReference type="EMBL" id="GKT46507.1"/>
    </source>
</evidence>
<dbReference type="EMBL" id="BQXU01000016">
    <property type="protein sequence ID" value="GKT46507.1"/>
    <property type="molecule type" value="Genomic_DNA"/>
</dbReference>
<proteinExistence type="predicted"/>
<keyword evidence="2" id="KW-1185">Reference proteome</keyword>
<sequence>MAKKAPPNRVAYEHAEIRPDKYDNTCTPSLPEIYMLLSTNVDPVTLQSRERDGRADDITVRRKVLFLEQKKKGK</sequence>
<name>A0AA37NYS0_9PEZI</name>
<dbReference type="Proteomes" id="UP001055115">
    <property type="component" value="Unassembled WGS sequence"/>
</dbReference>
<reference evidence="1 2" key="1">
    <citation type="submission" date="2022-03" db="EMBL/GenBank/DDBJ databases">
        <title>Genome data of Colletotrichum spp.</title>
        <authorList>
            <person name="Utami Y.D."/>
            <person name="Hiruma K."/>
        </authorList>
    </citation>
    <scope>NUCLEOTIDE SEQUENCE [LARGE SCALE GENOMIC DNA]</scope>
    <source>
        <strain evidence="1 2">MAFF 239500</strain>
    </source>
</reference>
<dbReference type="RefSeq" id="XP_049128857.1">
    <property type="nucleotide sequence ID" value="XM_049272900.1"/>
</dbReference>
<dbReference type="AlphaFoldDB" id="A0AA37NYS0"/>